<dbReference type="InterPro" id="IPR036968">
    <property type="entry name" value="Enolpyruvate_Tfrase_sf"/>
</dbReference>
<organism evidence="1 2">
    <name type="scientific">Demequina litorisediminis</name>
    <dbReference type="NCBI Taxonomy" id="1849022"/>
    <lineage>
        <taxon>Bacteria</taxon>
        <taxon>Bacillati</taxon>
        <taxon>Actinomycetota</taxon>
        <taxon>Actinomycetes</taxon>
        <taxon>Micrococcales</taxon>
        <taxon>Demequinaceae</taxon>
        <taxon>Demequina</taxon>
    </lineage>
</organism>
<dbReference type="InterPro" id="IPR013792">
    <property type="entry name" value="RNA3'P_cycl/enolpyr_Trfase_a/b"/>
</dbReference>
<dbReference type="Proteomes" id="UP001157125">
    <property type="component" value="Unassembled WGS sequence"/>
</dbReference>
<sequence length="61" mass="6348">MISGPTPLAAADIEVPDLRGGFSYLIAALAAEGTSTVSNIGIIDRGYENFREKAHGSRRGG</sequence>
<protein>
    <recommendedName>
        <fullName evidence="3">UDP-N-acetylglucosamine 1-carboxyvinyltransferase</fullName>
    </recommendedName>
</protein>
<proteinExistence type="predicted"/>
<keyword evidence="2" id="KW-1185">Reference proteome</keyword>
<dbReference type="PANTHER" id="PTHR43783">
    <property type="entry name" value="UDP-N-ACETYLGLUCOSAMINE 1-CARBOXYVINYLTRANSFERASE"/>
    <property type="match status" value="1"/>
</dbReference>
<accession>A0ABQ6I971</accession>
<dbReference type="EMBL" id="BSUN01000001">
    <property type="protein sequence ID" value="GMA34407.1"/>
    <property type="molecule type" value="Genomic_DNA"/>
</dbReference>
<dbReference type="PANTHER" id="PTHR43783:SF1">
    <property type="entry name" value="UDP-N-ACETYLGLUCOSAMINE 1-CARBOXYVINYLTRANSFERASE"/>
    <property type="match status" value="1"/>
</dbReference>
<comment type="caution">
    <text evidence="1">The sequence shown here is derived from an EMBL/GenBank/DDBJ whole genome shotgun (WGS) entry which is preliminary data.</text>
</comment>
<dbReference type="Gene3D" id="3.65.10.10">
    <property type="entry name" value="Enolpyruvate transferase domain"/>
    <property type="match status" value="1"/>
</dbReference>
<dbReference type="InterPro" id="IPR050068">
    <property type="entry name" value="MurA_subfamily"/>
</dbReference>
<name>A0ABQ6I971_9MICO</name>
<dbReference type="SUPFAM" id="SSF55205">
    <property type="entry name" value="EPT/RTPC-like"/>
    <property type="match status" value="1"/>
</dbReference>
<gene>
    <name evidence="1" type="ORF">GCM10025876_06110</name>
</gene>
<reference evidence="2" key="1">
    <citation type="journal article" date="2019" name="Int. J. Syst. Evol. Microbiol.">
        <title>The Global Catalogue of Microorganisms (GCM) 10K type strain sequencing project: providing services to taxonomists for standard genome sequencing and annotation.</title>
        <authorList>
            <consortium name="The Broad Institute Genomics Platform"/>
            <consortium name="The Broad Institute Genome Sequencing Center for Infectious Disease"/>
            <person name="Wu L."/>
            <person name="Ma J."/>
        </authorList>
    </citation>
    <scope>NUCLEOTIDE SEQUENCE [LARGE SCALE GENOMIC DNA]</scope>
    <source>
        <strain evidence="2">NBRC 112299</strain>
    </source>
</reference>
<evidence type="ECO:0008006" key="3">
    <source>
        <dbReference type="Google" id="ProtNLM"/>
    </source>
</evidence>
<evidence type="ECO:0000313" key="1">
    <source>
        <dbReference type="EMBL" id="GMA34407.1"/>
    </source>
</evidence>
<evidence type="ECO:0000313" key="2">
    <source>
        <dbReference type="Proteomes" id="UP001157125"/>
    </source>
</evidence>